<evidence type="ECO:0000259" key="4">
    <source>
        <dbReference type="PROSITE" id="PS50995"/>
    </source>
</evidence>
<dbReference type="InterPro" id="IPR036388">
    <property type="entry name" value="WH-like_DNA-bd_sf"/>
</dbReference>
<dbReference type="PANTHER" id="PTHR42756">
    <property type="entry name" value="TRANSCRIPTIONAL REGULATOR, MARR"/>
    <property type="match status" value="1"/>
</dbReference>
<dbReference type="PROSITE" id="PS50995">
    <property type="entry name" value="HTH_MARR_2"/>
    <property type="match status" value="1"/>
</dbReference>
<protein>
    <submittedName>
        <fullName evidence="5">MarR family transcriptional regulator</fullName>
    </submittedName>
</protein>
<evidence type="ECO:0000256" key="1">
    <source>
        <dbReference type="ARBA" id="ARBA00023015"/>
    </source>
</evidence>
<reference evidence="5 6" key="1">
    <citation type="journal article" date="2009" name="Int. J. Syst. Evol. Microbiol.">
        <title>Paenibacillus contaminans sp. nov., isolated from a contaminated laboratory plate.</title>
        <authorList>
            <person name="Chou J.H."/>
            <person name="Lee J.H."/>
            <person name="Lin M.C."/>
            <person name="Chang P.S."/>
            <person name="Arun A.B."/>
            <person name="Young C.C."/>
            <person name="Chen W.M."/>
        </authorList>
    </citation>
    <scope>NUCLEOTIDE SEQUENCE [LARGE SCALE GENOMIC DNA]</scope>
    <source>
        <strain evidence="5 6">CKOBP-6</strain>
    </source>
</reference>
<evidence type="ECO:0000256" key="2">
    <source>
        <dbReference type="ARBA" id="ARBA00023125"/>
    </source>
</evidence>
<name>A0A329MNN9_9BACL</name>
<dbReference type="InterPro" id="IPR036390">
    <property type="entry name" value="WH_DNA-bd_sf"/>
</dbReference>
<dbReference type="AlphaFoldDB" id="A0A329MNN9"/>
<keyword evidence="3" id="KW-0804">Transcription</keyword>
<organism evidence="5 6">
    <name type="scientific">Paenibacillus contaminans</name>
    <dbReference type="NCBI Taxonomy" id="450362"/>
    <lineage>
        <taxon>Bacteria</taxon>
        <taxon>Bacillati</taxon>
        <taxon>Bacillota</taxon>
        <taxon>Bacilli</taxon>
        <taxon>Bacillales</taxon>
        <taxon>Paenibacillaceae</taxon>
        <taxon>Paenibacillus</taxon>
    </lineage>
</organism>
<dbReference type="Pfam" id="PF01047">
    <property type="entry name" value="MarR"/>
    <property type="match status" value="1"/>
</dbReference>
<dbReference type="SMART" id="SM00347">
    <property type="entry name" value="HTH_MARR"/>
    <property type="match status" value="1"/>
</dbReference>
<gene>
    <name evidence="5" type="ORF">DQG23_15270</name>
</gene>
<dbReference type="Proteomes" id="UP000250369">
    <property type="component" value="Unassembled WGS sequence"/>
</dbReference>
<dbReference type="PROSITE" id="PS01117">
    <property type="entry name" value="HTH_MARR_1"/>
    <property type="match status" value="1"/>
</dbReference>
<evidence type="ECO:0000313" key="5">
    <source>
        <dbReference type="EMBL" id="RAV20333.1"/>
    </source>
</evidence>
<dbReference type="PANTHER" id="PTHR42756:SF1">
    <property type="entry name" value="TRANSCRIPTIONAL REPRESSOR OF EMRAB OPERON"/>
    <property type="match status" value="1"/>
</dbReference>
<comment type="caution">
    <text evidence="5">The sequence shown here is derived from an EMBL/GenBank/DDBJ whole genome shotgun (WGS) entry which is preliminary data.</text>
</comment>
<evidence type="ECO:0000313" key="6">
    <source>
        <dbReference type="Proteomes" id="UP000250369"/>
    </source>
</evidence>
<dbReference type="SUPFAM" id="SSF46785">
    <property type="entry name" value="Winged helix' DNA-binding domain"/>
    <property type="match status" value="1"/>
</dbReference>
<dbReference type="PRINTS" id="PR00598">
    <property type="entry name" value="HTHMARR"/>
</dbReference>
<keyword evidence="2" id="KW-0238">DNA-binding</keyword>
<proteinExistence type="predicted"/>
<dbReference type="InterPro" id="IPR000835">
    <property type="entry name" value="HTH_MarR-typ"/>
</dbReference>
<accession>A0A329MNN9</accession>
<sequence>MTSIFGGAEPMTFDLAKETVGQLFSLTYRKIGHVLATRFKPFDITTEQWSVLSRLSEQEGISQKELANRSLKDQPTVTRILDCLERKDLIRKTANAEDRRSFLIYMTEKGKGVVGELLPHFHQALADVTEGIPEKQIELFRETLYKMIENAERHKA</sequence>
<evidence type="ECO:0000256" key="3">
    <source>
        <dbReference type="ARBA" id="ARBA00023163"/>
    </source>
</evidence>
<dbReference type="InterPro" id="IPR023187">
    <property type="entry name" value="Tscrpt_reg_MarR-type_CS"/>
</dbReference>
<dbReference type="EMBL" id="QMFB01000008">
    <property type="protein sequence ID" value="RAV20333.1"/>
    <property type="molecule type" value="Genomic_DNA"/>
</dbReference>
<keyword evidence="1" id="KW-0805">Transcription regulation</keyword>
<dbReference type="GO" id="GO:0003700">
    <property type="term" value="F:DNA-binding transcription factor activity"/>
    <property type="evidence" value="ECO:0007669"/>
    <property type="project" value="InterPro"/>
</dbReference>
<dbReference type="GO" id="GO:0003677">
    <property type="term" value="F:DNA binding"/>
    <property type="evidence" value="ECO:0007669"/>
    <property type="project" value="UniProtKB-KW"/>
</dbReference>
<dbReference type="Gene3D" id="1.10.10.10">
    <property type="entry name" value="Winged helix-like DNA-binding domain superfamily/Winged helix DNA-binding domain"/>
    <property type="match status" value="1"/>
</dbReference>
<feature type="domain" description="HTH marR-type" evidence="4">
    <location>
        <begin position="17"/>
        <end position="149"/>
    </location>
</feature>
<keyword evidence="6" id="KW-1185">Reference proteome</keyword>